<comment type="caution">
    <text evidence="2">The sequence shown here is derived from an EMBL/GenBank/DDBJ whole genome shotgun (WGS) entry which is preliminary data.</text>
</comment>
<feature type="compositionally biased region" description="Polar residues" evidence="1">
    <location>
        <begin position="47"/>
        <end position="59"/>
    </location>
</feature>
<feature type="non-terminal residue" evidence="2">
    <location>
        <position position="1"/>
    </location>
</feature>
<proteinExistence type="predicted"/>
<feature type="compositionally biased region" description="Low complexity" evidence="1">
    <location>
        <begin position="1"/>
        <end position="20"/>
    </location>
</feature>
<feature type="non-terminal residue" evidence="2">
    <location>
        <position position="223"/>
    </location>
</feature>
<dbReference type="EMBL" id="BTRK01000004">
    <property type="protein sequence ID" value="GMR44767.1"/>
    <property type="molecule type" value="Genomic_DNA"/>
</dbReference>
<evidence type="ECO:0000313" key="3">
    <source>
        <dbReference type="Proteomes" id="UP001328107"/>
    </source>
</evidence>
<reference evidence="3" key="1">
    <citation type="submission" date="2022-10" db="EMBL/GenBank/DDBJ databases">
        <title>Genome assembly of Pristionchus species.</title>
        <authorList>
            <person name="Yoshida K."/>
            <person name="Sommer R.J."/>
        </authorList>
    </citation>
    <scope>NUCLEOTIDE SEQUENCE [LARGE SCALE GENOMIC DNA]</scope>
    <source>
        <strain evidence="3">RS5460</strain>
    </source>
</reference>
<feature type="region of interest" description="Disordered" evidence="1">
    <location>
        <begin position="1"/>
        <end position="97"/>
    </location>
</feature>
<dbReference type="AlphaFoldDB" id="A0AAN5CI07"/>
<keyword evidence="3" id="KW-1185">Reference proteome</keyword>
<protein>
    <submittedName>
        <fullName evidence="2">Uncharacterized protein</fullName>
    </submittedName>
</protein>
<sequence length="223" mass="23392">VNARTSTSVSYPASAAVSPTAPIPRDPTNASASSGSRRKTAIAYPIRSTSARIATSSNWTTATRTPAASTRPDPSSASARKASTAREERSASTTTSVTWARTTAIARRKTASTSLDRSTAPARLDSSTDLMARNAATRTSARRKCAGRCTSARICPGRTDASARRDGCTTNELLLLQISTSVLAARTTPTAPVPPRESVSTLRDHSLATALLDTRTTSRRTPA</sequence>
<evidence type="ECO:0000313" key="2">
    <source>
        <dbReference type="EMBL" id="GMR44767.1"/>
    </source>
</evidence>
<evidence type="ECO:0000256" key="1">
    <source>
        <dbReference type="SAM" id="MobiDB-lite"/>
    </source>
</evidence>
<gene>
    <name evidence="2" type="ORF">PMAYCL1PPCAC_14962</name>
</gene>
<organism evidence="2 3">
    <name type="scientific">Pristionchus mayeri</name>
    <dbReference type="NCBI Taxonomy" id="1317129"/>
    <lineage>
        <taxon>Eukaryota</taxon>
        <taxon>Metazoa</taxon>
        <taxon>Ecdysozoa</taxon>
        <taxon>Nematoda</taxon>
        <taxon>Chromadorea</taxon>
        <taxon>Rhabditida</taxon>
        <taxon>Rhabditina</taxon>
        <taxon>Diplogasteromorpha</taxon>
        <taxon>Diplogasteroidea</taxon>
        <taxon>Neodiplogasteridae</taxon>
        <taxon>Pristionchus</taxon>
    </lineage>
</organism>
<dbReference type="Proteomes" id="UP001328107">
    <property type="component" value="Unassembled WGS sequence"/>
</dbReference>
<feature type="compositionally biased region" description="Low complexity" evidence="1">
    <location>
        <begin position="60"/>
        <end position="82"/>
    </location>
</feature>
<name>A0AAN5CI07_9BILA</name>
<accession>A0AAN5CI07</accession>